<dbReference type="EMBL" id="BMMH01000003">
    <property type="protein sequence ID" value="GGL06022.1"/>
    <property type="molecule type" value="Genomic_DNA"/>
</dbReference>
<keyword evidence="1 2" id="KW-0500">Molybdenum</keyword>
<dbReference type="Proteomes" id="UP000638263">
    <property type="component" value="Unassembled WGS sequence"/>
</dbReference>
<evidence type="ECO:0000256" key="2">
    <source>
        <dbReference type="PROSITE-ProRule" id="PRU01213"/>
    </source>
</evidence>
<dbReference type="Gene3D" id="1.10.1660.10">
    <property type="match status" value="1"/>
</dbReference>
<evidence type="ECO:0000313" key="5">
    <source>
        <dbReference type="Proteomes" id="UP000638263"/>
    </source>
</evidence>
<dbReference type="InterPro" id="IPR005116">
    <property type="entry name" value="Transp-assoc_OB_typ1"/>
</dbReference>
<dbReference type="InterPro" id="IPR004606">
    <property type="entry name" value="Mop_domain"/>
</dbReference>
<reference evidence="4" key="2">
    <citation type="submission" date="2020-09" db="EMBL/GenBank/DDBJ databases">
        <authorList>
            <person name="Sun Q."/>
            <person name="Zhou Y."/>
        </authorList>
    </citation>
    <scope>NUCLEOTIDE SEQUENCE</scope>
    <source>
        <strain evidence="4">CGMCC 4.3508</strain>
    </source>
</reference>
<reference evidence="4" key="1">
    <citation type="journal article" date="2014" name="Int. J. Syst. Evol. Microbiol.">
        <title>Complete genome sequence of Corynebacterium casei LMG S-19264T (=DSM 44701T), isolated from a smear-ripened cheese.</title>
        <authorList>
            <consortium name="US DOE Joint Genome Institute (JGI-PGF)"/>
            <person name="Walter F."/>
            <person name="Albersmeier A."/>
            <person name="Kalinowski J."/>
            <person name="Ruckert C."/>
        </authorList>
    </citation>
    <scope>NUCLEOTIDE SEQUENCE</scope>
    <source>
        <strain evidence="4">CGMCC 4.3508</strain>
    </source>
</reference>
<dbReference type="Gene3D" id="2.40.50.100">
    <property type="match status" value="1"/>
</dbReference>
<gene>
    <name evidence="4" type="ORF">GCM10011588_20630</name>
</gene>
<evidence type="ECO:0000256" key="1">
    <source>
        <dbReference type="ARBA" id="ARBA00022505"/>
    </source>
</evidence>
<dbReference type="AlphaFoldDB" id="A0A917VPV0"/>
<evidence type="ECO:0000313" key="4">
    <source>
        <dbReference type="EMBL" id="GGL06022.1"/>
    </source>
</evidence>
<dbReference type="Pfam" id="PF12728">
    <property type="entry name" value="HTH_17"/>
    <property type="match status" value="1"/>
</dbReference>
<dbReference type="InterPro" id="IPR008995">
    <property type="entry name" value="Mo/tungstate-bd_C_term_dom"/>
</dbReference>
<dbReference type="PROSITE" id="PS51866">
    <property type="entry name" value="MOP"/>
    <property type="match status" value="1"/>
</dbReference>
<protein>
    <submittedName>
        <fullName evidence="4">MerR family transcriptional regulator</fullName>
    </submittedName>
</protein>
<dbReference type="NCBIfam" id="TIGR01764">
    <property type="entry name" value="excise"/>
    <property type="match status" value="1"/>
</dbReference>
<name>A0A917VPV0_9NOCA</name>
<dbReference type="Pfam" id="PF03459">
    <property type="entry name" value="TOBE"/>
    <property type="match status" value="1"/>
</dbReference>
<accession>A0A917VPV0</accession>
<dbReference type="InterPro" id="IPR041657">
    <property type="entry name" value="HTH_17"/>
</dbReference>
<dbReference type="CDD" id="cd04762">
    <property type="entry name" value="HTH_MerR-trunc"/>
    <property type="match status" value="1"/>
</dbReference>
<sequence length="152" mass="16492">MNGLPLFALLFRISGYILPDVTYLRVKEAAGLLGVSDDTVRRWMDQGRLPSVQLESGRKGVRGRDLAEFARQNAEAPEPGVTVAASARNRMRGIVTRVVTDTVMAQVEMQAGPFRLVSLLSRESVDELGIEVGSVTVASVKSTHVVVEIPES</sequence>
<keyword evidence="5" id="KW-1185">Reference proteome</keyword>
<dbReference type="GO" id="GO:0003677">
    <property type="term" value="F:DNA binding"/>
    <property type="evidence" value="ECO:0007669"/>
    <property type="project" value="InterPro"/>
</dbReference>
<evidence type="ECO:0000259" key="3">
    <source>
        <dbReference type="PROSITE" id="PS51866"/>
    </source>
</evidence>
<organism evidence="4 5">
    <name type="scientific">Nocardia jinanensis</name>
    <dbReference type="NCBI Taxonomy" id="382504"/>
    <lineage>
        <taxon>Bacteria</taxon>
        <taxon>Bacillati</taxon>
        <taxon>Actinomycetota</taxon>
        <taxon>Actinomycetes</taxon>
        <taxon>Mycobacteriales</taxon>
        <taxon>Nocardiaceae</taxon>
        <taxon>Nocardia</taxon>
    </lineage>
</organism>
<dbReference type="SUPFAM" id="SSF50331">
    <property type="entry name" value="MOP-like"/>
    <property type="match status" value="1"/>
</dbReference>
<proteinExistence type="predicted"/>
<comment type="caution">
    <text evidence="4">The sequence shown here is derived from an EMBL/GenBank/DDBJ whole genome shotgun (WGS) entry which is preliminary data.</text>
</comment>
<dbReference type="InterPro" id="IPR010093">
    <property type="entry name" value="SinI_DNA-bd"/>
</dbReference>
<dbReference type="GO" id="GO:0015689">
    <property type="term" value="P:molybdate ion transport"/>
    <property type="evidence" value="ECO:0007669"/>
    <property type="project" value="InterPro"/>
</dbReference>
<feature type="domain" description="Mop" evidence="3">
    <location>
        <begin position="84"/>
        <end position="149"/>
    </location>
</feature>